<dbReference type="Proteomes" id="UP000887566">
    <property type="component" value="Unplaced"/>
</dbReference>
<reference evidence="2" key="1">
    <citation type="submission" date="2022-11" db="UniProtKB">
        <authorList>
            <consortium name="WormBaseParasite"/>
        </authorList>
    </citation>
    <scope>IDENTIFICATION</scope>
</reference>
<organism evidence="1 2">
    <name type="scientific">Plectus sambesii</name>
    <dbReference type="NCBI Taxonomy" id="2011161"/>
    <lineage>
        <taxon>Eukaryota</taxon>
        <taxon>Metazoa</taxon>
        <taxon>Ecdysozoa</taxon>
        <taxon>Nematoda</taxon>
        <taxon>Chromadorea</taxon>
        <taxon>Plectida</taxon>
        <taxon>Plectina</taxon>
        <taxon>Plectoidea</taxon>
        <taxon>Plectidae</taxon>
        <taxon>Plectus</taxon>
    </lineage>
</organism>
<sequence>MVPRIVSTLETMLPDLLDLEYNLQEWEEWMINAVYSTCMQCSEFTSKVCAQCTQPLHAYCAPMSSDSIYFCDECSTEMVENARANAELWQGGEYDVLEAELSQYFIGSSTG</sequence>
<name>A0A914XCN9_9BILA</name>
<dbReference type="WBParaSite" id="PSAMB.scaffold7876size6962.g30659.t1">
    <property type="protein sequence ID" value="PSAMB.scaffold7876size6962.g30659.t1"/>
    <property type="gene ID" value="PSAMB.scaffold7876size6962.g30659"/>
</dbReference>
<dbReference type="AlphaFoldDB" id="A0A914XCN9"/>
<evidence type="ECO:0000313" key="2">
    <source>
        <dbReference type="WBParaSite" id="PSAMB.scaffold7876size6962.g30659.t1"/>
    </source>
</evidence>
<accession>A0A914XCN9</accession>
<keyword evidence="1" id="KW-1185">Reference proteome</keyword>
<proteinExistence type="predicted"/>
<protein>
    <submittedName>
        <fullName evidence="2">Zinc finger PHD-type domain-containing protein</fullName>
    </submittedName>
</protein>
<evidence type="ECO:0000313" key="1">
    <source>
        <dbReference type="Proteomes" id="UP000887566"/>
    </source>
</evidence>